<evidence type="ECO:0000259" key="2">
    <source>
        <dbReference type="PROSITE" id="PS50943"/>
    </source>
</evidence>
<dbReference type="InterPro" id="IPR010982">
    <property type="entry name" value="Lambda_DNA-bd_dom_sf"/>
</dbReference>
<evidence type="ECO:0000256" key="1">
    <source>
        <dbReference type="ARBA" id="ARBA00007227"/>
    </source>
</evidence>
<dbReference type="InterPro" id="IPR001387">
    <property type="entry name" value="Cro/C1-type_HTH"/>
</dbReference>
<dbReference type="InterPro" id="IPR010359">
    <property type="entry name" value="IrrE_HExxH"/>
</dbReference>
<dbReference type="PANTHER" id="PTHR43236:SF1">
    <property type="entry name" value="BLL7220 PROTEIN"/>
    <property type="match status" value="1"/>
</dbReference>
<dbReference type="PROSITE" id="PS50943">
    <property type="entry name" value="HTH_CROC1"/>
    <property type="match status" value="1"/>
</dbReference>
<protein>
    <submittedName>
        <fullName evidence="3">Helix-turn-helix domain-containing protein</fullName>
    </submittedName>
</protein>
<dbReference type="Proteomes" id="UP001597178">
    <property type="component" value="Unassembled WGS sequence"/>
</dbReference>
<evidence type="ECO:0000313" key="3">
    <source>
        <dbReference type="EMBL" id="MFD1363651.1"/>
    </source>
</evidence>
<proteinExistence type="inferred from homology"/>
<keyword evidence="4" id="KW-1185">Reference proteome</keyword>
<dbReference type="PANTHER" id="PTHR43236">
    <property type="entry name" value="ANTITOXIN HIGA1"/>
    <property type="match status" value="1"/>
</dbReference>
<dbReference type="Gene3D" id="1.10.10.2910">
    <property type="match status" value="1"/>
</dbReference>
<feature type="domain" description="HTH cro/C1-type" evidence="2">
    <location>
        <begin position="11"/>
        <end position="65"/>
    </location>
</feature>
<dbReference type="InterPro" id="IPR052345">
    <property type="entry name" value="Rad_response_metalloprotease"/>
</dbReference>
<dbReference type="Pfam" id="PF06114">
    <property type="entry name" value="Peptidase_M78"/>
    <property type="match status" value="1"/>
</dbReference>
<gene>
    <name evidence="3" type="ORF">ACFQ4A_18770</name>
</gene>
<reference evidence="4" key="1">
    <citation type="journal article" date="2019" name="Int. J. Syst. Evol. Microbiol.">
        <title>The Global Catalogue of Microorganisms (GCM) 10K type strain sequencing project: providing services to taxonomists for standard genome sequencing and annotation.</title>
        <authorList>
            <consortium name="The Broad Institute Genomics Platform"/>
            <consortium name="The Broad Institute Genome Sequencing Center for Infectious Disease"/>
            <person name="Wu L."/>
            <person name="Ma J."/>
        </authorList>
    </citation>
    <scope>NUCLEOTIDE SEQUENCE [LARGE SCALE GENOMIC DNA]</scope>
    <source>
        <strain evidence="4">CCUG 54822</strain>
    </source>
</reference>
<name>A0ABW3ZZM4_9BACI</name>
<dbReference type="SUPFAM" id="SSF47413">
    <property type="entry name" value="lambda repressor-like DNA-binding domains"/>
    <property type="match status" value="1"/>
</dbReference>
<comment type="similarity">
    <text evidence="1">Belongs to the short-chain fatty acyl-CoA assimilation regulator (ScfR) family.</text>
</comment>
<sequence length="380" mass="44696">MEVNQFNPRKLKQARIFRGLTISELAQSTNITKQAISQYEQGKITPRVETMFKLVNKLNFPREFFYSYDTTTGYSSYTFFRSKVNVSKKRLNAQEQVVNFLFNGQQFLEQYIEFPMLNIPDVPIKDFWEKDEIEDLADNVRNMWGIGDDPIHNLIFELERNGIFISGILTNTQEIDAYSQKKVINGRDYCFMLLAKDKKSAVRRQFDAAHEFGHLLMHSWIEEDTDLEPDEKRRMEKEADYFASALLLPKEAFISTIYKSKLEEYIHLKKYWMVSINAMIVRSYHLNLISYTQYQYLQKQLSRKKMRKREPYDNVLQLSNPGMLKQAVTELLDDGAIKPIQMIKELKMFPGLIEDVLNLNPGTLDVNAENKNTLELKRKI</sequence>
<evidence type="ECO:0000313" key="4">
    <source>
        <dbReference type="Proteomes" id="UP001597178"/>
    </source>
</evidence>
<dbReference type="Gene3D" id="1.10.260.40">
    <property type="entry name" value="lambda repressor-like DNA-binding domains"/>
    <property type="match status" value="1"/>
</dbReference>
<comment type="caution">
    <text evidence="3">The sequence shown here is derived from an EMBL/GenBank/DDBJ whole genome shotgun (WGS) entry which is preliminary data.</text>
</comment>
<dbReference type="SMART" id="SM00530">
    <property type="entry name" value="HTH_XRE"/>
    <property type="match status" value="1"/>
</dbReference>
<organism evidence="3 4">
    <name type="scientific">Lentibacillus salinarum</name>
    <dbReference type="NCBI Taxonomy" id="446820"/>
    <lineage>
        <taxon>Bacteria</taxon>
        <taxon>Bacillati</taxon>
        <taxon>Bacillota</taxon>
        <taxon>Bacilli</taxon>
        <taxon>Bacillales</taxon>
        <taxon>Bacillaceae</taxon>
        <taxon>Lentibacillus</taxon>
    </lineage>
</organism>
<accession>A0ABW3ZZM4</accession>
<dbReference type="CDD" id="cd00093">
    <property type="entry name" value="HTH_XRE"/>
    <property type="match status" value="1"/>
</dbReference>
<dbReference type="RefSeq" id="WP_382402897.1">
    <property type="nucleotide sequence ID" value="NZ_JBHTNH010000061.1"/>
</dbReference>
<dbReference type="Pfam" id="PF01381">
    <property type="entry name" value="HTH_3"/>
    <property type="match status" value="1"/>
</dbReference>
<dbReference type="EMBL" id="JBHTNH010000061">
    <property type="protein sequence ID" value="MFD1363651.1"/>
    <property type="molecule type" value="Genomic_DNA"/>
</dbReference>